<dbReference type="GeneID" id="37064728"/>
<name>A0A317WUZ1_9EURO</name>
<evidence type="ECO:0000313" key="2">
    <source>
        <dbReference type="EMBL" id="PWY90244.1"/>
    </source>
</evidence>
<dbReference type="InterPro" id="IPR011008">
    <property type="entry name" value="Dimeric_a/b-barrel"/>
</dbReference>
<dbReference type="SUPFAM" id="SSF54909">
    <property type="entry name" value="Dimeric alpha+beta barrel"/>
    <property type="match status" value="1"/>
</dbReference>
<comment type="caution">
    <text evidence="2">The sequence shown here is derived from an EMBL/GenBank/DDBJ whole genome shotgun (WGS) entry which is preliminary data.</text>
</comment>
<dbReference type="RefSeq" id="XP_025403075.1">
    <property type="nucleotide sequence ID" value="XM_025542491.1"/>
</dbReference>
<dbReference type="VEuPathDB" id="FungiDB:BO70DRAFT_359226"/>
<proteinExistence type="predicted"/>
<evidence type="ECO:0000259" key="1">
    <source>
        <dbReference type="PROSITE" id="PS51725"/>
    </source>
</evidence>
<evidence type="ECO:0000313" key="3">
    <source>
        <dbReference type="Proteomes" id="UP000247233"/>
    </source>
</evidence>
<dbReference type="OrthoDB" id="10011777at2759"/>
<dbReference type="InterPro" id="IPR007138">
    <property type="entry name" value="ABM_dom"/>
</dbReference>
<keyword evidence="3" id="KW-1185">Reference proteome</keyword>
<dbReference type="Pfam" id="PF03992">
    <property type="entry name" value="ABM"/>
    <property type="match status" value="1"/>
</dbReference>
<protein>
    <recommendedName>
        <fullName evidence="1">ABM domain-containing protein</fullName>
    </recommendedName>
</protein>
<sequence>MTGVNLIATLRPAPGKTAELRQILCETAHNVKQVEQTCFTFLLTECKRPDGTIEFKVIERWANKEALEVHHERSWLQSMYSTFDEKQLLDGPEQIEELTVISGFAAR</sequence>
<gene>
    <name evidence="2" type="ORF">BO70DRAFT_359226</name>
</gene>
<dbReference type="PROSITE" id="PS51725">
    <property type="entry name" value="ABM"/>
    <property type="match status" value="1"/>
</dbReference>
<dbReference type="Proteomes" id="UP000247233">
    <property type="component" value="Unassembled WGS sequence"/>
</dbReference>
<reference evidence="2 3" key="1">
    <citation type="submission" date="2016-12" db="EMBL/GenBank/DDBJ databases">
        <title>The genomes of Aspergillus section Nigri reveals drivers in fungal speciation.</title>
        <authorList>
            <consortium name="DOE Joint Genome Institute"/>
            <person name="Vesth T.C."/>
            <person name="Nybo J."/>
            <person name="Theobald S."/>
            <person name="Brandl J."/>
            <person name="Frisvad J.C."/>
            <person name="Nielsen K.F."/>
            <person name="Lyhne E.K."/>
            <person name="Kogle M.E."/>
            <person name="Kuo A."/>
            <person name="Riley R."/>
            <person name="Clum A."/>
            <person name="Nolan M."/>
            <person name="Lipzen A."/>
            <person name="Salamov A."/>
            <person name="Henrissat B."/>
            <person name="Wiebenga A."/>
            <person name="De Vries R.P."/>
            <person name="Grigoriev I.V."/>
            <person name="Mortensen U.H."/>
            <person name="Andersen M.R."/>
            <person name="Baker S.E."/>
        </authorList>
    </citation>
    <scope>NUCLEOTIDE SEQUENCE [LARGE SCALE GENOMIC DNA]</scope>
    <source>
        <strain evidence="2 3">CBS 117.55</strain>
    </source>
</reference>
<dbReference type="AlphaFoldDB" id="A0A317WUZ1"/>
<accession>A0A317WUZ1</accession>
<organism evidence="2 3">
    <name type="scientific">Aspergillus heteromorphus CBS 117.55</name>
    <dbReference type="NCBI Taxonomy" id="1448321"/>
    <lineage>
        <taxon>Eukaryota</taxon>
        <taxon>Fungi</taxon>
        <taxon>Dikarya</taxon>
        <taxon>Ascomycota</taxon>
        <taxon>Pezizomycotina</taxon>
        <taxon>Eurotiomycetes</taxon>
        <taxon>Eurotiomycetidae</taxon>
        <taxon>Eurotiales</taxon>
        <taxon>Aspergillaceae</taxon>
        <taxon>Aspergillus</taxon>
        <taxon>Aspergillus subgen. Circumdati</taxon>
    </lineage>
</organism>
<dbReference type="Gene3D" id="3.30.70.100">
    <property type="match status" value="1"/>
</dbReference>
<feature type="domain" description="ABM" evidence="1">
    <location>
        <begin position="4"/>
        <end position="98"/>
    </location>
</feature>
<dbReference type="EMBL" id="MSFL01000003">
    <property type="protein sequence ID" value="PWY90244.1"/>
    <property type="molecule type" value="Genomic_DNA"/>
</dbReference>